<name>A0A517ZJW6_9PLAN</name>
<dbReference type="InterPro" id="IPR034660">
    <property type="entry name" value="DinB/YfiT-like"/>
</dbReference>
<reference evidence="2 3" key="1">
    <citation type="submission" date="2019-02" db="EMBL/GenBank/DDBJ databases">
        <title>Deep-cultivation of Planctomycetes and their phenomic and genomic characterization uncovers novel biology.</title>
        <authorList>
            <person name="Wiegand S."/>
            <person name="Jogler M."/>
            <person name="Boedeker C."/>
            <person name="Pinto D."/>
            <person name="Vollmers J."/>
            <person name="Rivas-Marin E."/>
            <person name="Kohn T."/>
            <person name="Peeters S.H."/>
            <person name="Heuer A."/>
            <person name="Rast P."/>
            <person name="Oberbeckmann S."/>
            <person name="Bunk B."/>
            <person name="Jeske O."/>
            <person name="Meyerdierks A."/>
            <person name="Storesund J.E."/>
            <person name="Kallscheuer N."/>
            <person name="Luecker S."/>
            <person name="Lage O.M."/>
            <person name="Pohl T."/>
            <person name="Merkel B.J."/>
            <person name="Hornburger P."/>
            <person name="Mueller R.-W."/>
            <person name="Bruemmer F."/>
            <person name="Labrenz M."/>
            <person name="Spormann A.M."/>
            <person name="Op den Camp H."/>
            <person name="Overmann J."/>
            <person name="Amann R."/>
            <person name="Jetten M.S.M."/>
            <person name="Mascher T."/>
            <person name="Medema M.H."/>
            <person name="Devos D.P."/>
            <person name="Kaster A.-K."/>
            <person name="Ovreas L."/>
            <person name="Rohde M."/>
            <person name="Galperin M.Y."/>
            <person name="Jogler C."/>
        </authorList>
    </citation>
    <scope>NUCLEOTIDE SEQUENCE [LARGE SCALE GENOMIC DNA]</scope>
    <source>
        <strain evidence="2 3">Mal52</strain>
    </source>
</reference>
<feature type="domain" description="DinB-like" evidence="1">
    <location>
        <begin position="254"/>
        <end position="384"/>
    </location>
</feature>
<protein>
    <recommendedName>
        <fullName evidence="1">DinB-like domain-containing protein</fullName>
    </recommendedName>
</protein>
<evidence type="ECO:0000259" key="1">
    <source>
        <dbReference type="Pfam" id="PF12867"/>
    </source>
</evidence>
<dbReference type="Pfam" id="PF12867">
    <property type="entry name" value="DinB_2"/>
    <property type="match status" value="1"/>
</dbReference>
<evidence type="ECO:0000313" key="2">
    <source>
        <dbReference type="EMBL" id="QDU42764.1"/>
    </source>
</evidence>
<keyword evidence="3" id="KW-1185">Reference proteome</keyword>
<sequence>MHRHPIVIACLILIASWLLIDAATVKAGDGDPLAIRTWPSGMVSLESLWGFHVVINPDGDALKQLPRAPDQTVSTSETIDHFLTRKPNATKATWIPAAEFTEKDPHAIHIKTLPSKSVSANPLLLEVDGTRLVFMPDGCLASPADVPINDIKSADLLVLSTDNPWRLTDPRVIALMKSIAPRLVLLNQFGASQLEIAEAFGKSIGAKEAVTLVDHNTLAVSQSRKPKYQTQVVVLDDSPWQMPDELATLFTKMEKSNMDSQKVFAKLSPQQLNFRPGNGTHTPRWNTEHMMGRQLLFFSQIYHAQNPAIPVMDLNPKQMPPDYVAAHPDWDGREEARQTQRVSEFTRRFAYLLEGLNLDEKAPGSRWTPRRLLKQMEDHYKEHTANTVKKFDLPDWPKNE</sequence>
<dbReference type="SUPFAM" id="SSF109854">
    <property type="entry name" value="DinB/YfiT-like putative metalloenzymes"/>
    <property type="match status" value="1"/>
</dbReference>
<dbReference type="InterPro" id="IPR024775">
    <property type="entry name" value="DinB-like"/>
</dbReference>
<dbReference type="Gene3D" id="1.20.120.450">
    <property type="entry name" value="dinb family like domain"/>
    <property type="match status" value="1"/>
</dbReference>
<accession>A0A517ZJW6</accession>
<dbReference type="KEGG" id="sdyn:Mal52_12310"/>
<dbReference type="AlphaFoldDB" id="A0A517ZJW6"/>
<dbReference type="Proteomes" id="UP000319383">
    <property type="component" value="Chromosome"/>
</dbReference>
<evidence type="ECO:0000313" key="3">
    <source>
        <dbReference type="Proteomes" id="UP000319383"/>
    </source>
</evidence>
<dbReference type="RefSeq" id="WP_145374775.1">
    <property type="nucleotide sequence ID" value="NZ_CP036276.1"/>
</dbReference>
<organism evidence="2 3">
    <name type="scientific">Symmachiella dynata</name>
    <dbReference type="NCBI Taxonomy" id="2527995"/>
    <lineage>
        <taxon>Bacteria</taxon>
        <taxon>Pseudomonadati</taxon>
        <taxon>Planctomycetota</taxon>
        <taxon>Planctomycetia</taxon>
        <taxon>Planctomycetales</taxon>
        <taxon>Planctomycetaceae</taxon>
        <taxon>Symmachiella</taxon>
    </lineage>
</organism>
<gene>
    <name evidence="2" type="ORF">Mal52_12310</name>
</gene>
<dbReference type="EMBL" id="CP036276">
    <property type="protein sequence ID" value="QDU42764.1"/>
    <property type="molecule type" value="Genomic_DNA"/>
</dbReference>
<proteinExistence type="predicted"/>